<dbReference type="PANTHER" id="PTHR42842">
    <property type="entry name" value="FAD/NAD(P)-BINDING OXIDOREDUCTASE"/>
    <property type="match status" value="1"/>
</dbReference>
<dbReference type="Gene3D" id="3.50.50.60">
    <property type="entry name" value="FAD/NAD(P)-binding domain"/>
    <property type="match status" value="2"/>
</dbReference>
<evidence type="ECO:0000256" key="2">
    <source>
        <dbReference type="ARBA" id="ARBA00023002"/>
    </source>
</evidence>
<dbReference type="AlphaFoldDB" id="A0ABD3QKH5"/>
<evidence type="ECO:0000313" key="7">
    <source>
        <dbReference type="EMBL" id="KAL3800672.1"/>
    </source>
</evidence>
<feature type="domain" description="FAD-dependent oxidoreductase 2 FAD-binding" evidence="5">
    <location>
        <begin position="238"/>
        <end position="270"/>
    </location>
</feature>
<dbReference type="Proteomes" id="UP001516023">
    <property type="component" value="Unassembled WGS sequence"/>
</dbReference>
<keyword evidence="1" id="KW-0285">Flavoprotein</keyword>
<evidence type="ECO:0000256" key="3">
    <source>
        <dbReference type="SAM" id="MobiDB-lite"/>
    </source>
</evidence>
<feature type="signal peptide" evidence="4">
    <location>
        <begin position="1"/>
        <end position="19"/>
    </location>
</feature>
<dbReference type="EMBL" id="JABMIG020000031">
    <property type="protein sequence ID" value="KAL3800672.1"/>
    <property type="molecule type" value="Genomic_DNA"/>
</dbReference>
<feature type="compositionally biased region" description="Basic residues" evidence="3">
    <location>
        <begin position="62"/>
        <end position="74"/>
    </location>
</feature>
<accession>A0ABD3QKH5</accession>
<feature type="chain" id="PRO_5044841014" description="FAD-binding domain-containing protein" evidence="4">
    <location>
        <begin position="20"/>
        <end position="755"/>
    </location>
</feature>
<evidence type="ECO:0000259" key="6">
    <source>
        <dbReference type="Pfam" id="PF21688"/>
    </source>
</evidence>
<name>A0ABD3QKH5_9STRA</name>
<keyword evidence="8" id="KW-1185">Reference proteome</keyword>
<dbReference type="SUPFAM" id="SSF51905">
    <property type="entry name" value="FAD/NAD(P)-binding domain"/>
    <property type="match status" value="1"/>
</dbReference>
<evidence type="ECO:0000313" key="8">
    <source>
        <dbReference type="Proteomes" id="UP001516023"/>
    </source>
</evidence>
<keyword evidence="4" id="KW-0732">Signal</keyword>
<comment type="caution">
    <text evidence="7">The sequence shown here is derived from an EMBL/GenBank/DDBJ whole genome shotgun (WGS) entry which is preliminary data.</text>
</comment>
<keyword evidence="2" id="KW-0560">Oxidoreductase</keyword>
<dbReference type="Pfam" id="PF21688">
    <property type="entry name" value="FAD-depend_C"/>
    <property type="match status" value="1"/>
</dbReference>
<proteinExistence type="predicted"/>
<evidence type="ECO:0000259" key="5">
    <source>
        <dbReference type="Pfam" id="PF00890"/>
    </source>
</evidence>
<evidence type="ECO:0000256" key="1">
    <source>
        <dbReference type="ARBA" id="ARBA00022630"/>
    </source>
</evidence>
<evidence type="ECO:0008006" key="9">
    <source>
        <dbReference type="Google" id="ProtNLM"/>
    </source>
</evidence>
<protein>
    <recommendedName>
        <fullName evidence="9">FAD-binding domain-containing protein</fullName>
    </recommendedName>
</protein>
<dbReference type="InterPro" id="IPR003953">
    <property type="entry name" value="FAD-dep_OxRdtase_2_FAD-bd"/>
</dbReference>
<reference evidence="7 8" key="1">
    <citation type="journal article" date="2020" name="G3 (Bethesda)">
        <title>Improved Reference Genome for Cyclotella cryptica CCMP332, a Model for Cell Wall Morphogenesis, Salinity Adaptation, and Lipid Production in Diatoms (Bacillariophyta).</title>
        <authorList>
            <person name="Roberts W.R."/>
            <person name="Downey K.M."/>
            <person name="Ruck E.C."/>
            <person name="Traller J.C."/>
            <person name="Alverson A.J."/>
        </authorList>
    </citation>
    <scope>NUCLEOTIDE SEQUENCE [LARGE SCALE GENOMIC DNA]</scope>
    <source>
        <strain evidence="7 8">CCMP332</strain>
    </source>
</reference>
<feature type="domain" description="FAD-dependent protein C-terminal" evidence="6">
    <location>
        <begin position="498"/>
        <end position="684"/>
    </location>
</feature>
<sequence>MISLCIIVFLCRHASFVEPFQSVPTWSPNLIYKYRGQYSYNREKSFFLSSVRKTSIEQTQKPRSRRSRSSRRRSSSLTKDLKHPDAVETWRIYGVDVDPDSLGCSSKKTRSNEKDKAHQDVSPERLYMTTPVLTSLLTRLRIKPNHLVDDSKDDQVELPPELIDTRVIRRSTDARRRKGSDPKYTYVVDVDITKGNARALKFVHQPGRMERVNFESDLKKRNEVDADGLDNRATLPKVLIIGAGPAGLFCALSLASSGFKPIVLERGQPVEARGKSIGALIHRRSIDPESNFSFGEGGAGTWSDGKLTTRIGRNSEPVRYVLETLVNYGAPKRILVEGAPHLGTDNLVRLLRNMREDLKLKGGEIHFGCRASKFDIQDGVITSVEAENSDEKVNANAEKNVSFNQLDAVVLATGHSARDVYQELHASGVTLEAKGFAVGFRIEHPQRIINEIQYGKEWGRRVFVSNESEQLGQKFTHRMSTDDANAQHFGKYDTDDKTAHSGNLPVPSYRLATNEAFDGESNRGAYSFCMCPGKLKCQIVPSSTEEGELCINGMSFSNRDSLWANSACVVTVSPDDPILDKYQSTHGQLAGLEFQRDMERKAWTLGGGNFTAPVQRLTDFVAGRVSSSVPSSSYRLGVKSAACHDIYPKPLYNALVNAITQHFEKQMPGFLTHEALIHGVETRTSSPLRVVRDPKSLEALGVHNLYPAGEGAGFAGGIVSAAVDGLAVAEVIKAKFLGEGKSSSQGTPFSVGFDY</sequence>
<evidence type="ECO:0000256" key="4">
    <source>
        <dbReference type="SAM" id="SignalP"/>
    </source>
</evidence>
<feature type="region of interest" description="Disordered" evidence="3">
    <location>
        <begin position="54"/>
        <end position="81"/>
    </location>
</feature>
<dbReference type="Pfam" id="PF00890">
    <property type="entry name" value="FAD_binding_2"/>
    <property type="match status" value="1"/>
</dbReference>
<dbReference type="InterPro" id="IPR028348">
    <property type="entry name" value="FAD-binding_protein"/>
</dbReference>
<dbReference type="GO" id="GO:0016491">
    <property type="term" value="F:oxidoreductase activity"/>
    <property type="evidence" value="ECO:0007669"/>
    <property type="project" value="UniProtKB-KW"/>
</dbReference>
<gene>
    <name evidence="7" type="ORF">HJC23_006134</name>
</gene>
<dbReference type="InterPro" id="IPR036188">
    <property type="entry name" value="FAD/NAD-bd_sf"/>
</dbReference>
<dbReference type="InterPro" id="IPR049516">
    <property type="entry name" value="FAD-depend_C"/>
</dbReference>
<organism evidence="7 8">
    <name type="scientific">Cyclotella cryptica</name>
    <dbReference type="NCBI Taxonomy" id="29204"/>
    <lineage>
        <taxon>Eukaryota</taxon>
        <taxon>Sar</taxon>
        <taxon>Stramenopiles</taxon>
        <taxon>Ochrophyta</taxon>
        <taxon>Bacillariophyta</taxon>
        <taxon>Coscinodiscophyceae</taxon>
        <taxon>Thalassiosirophycidae</taxon>
        <taxon>Stephanodiscales</taxon>
        <taxon>Stephanodiscaceae</taxon>
        <taxon>Cyclotella</taxon>
    </lineage>
</organism>
<dbReference type="PANTHER" id="PTHR42842:SF3">
    <property type="entry name" value="FAD_NAD(P)-BINDING OXIDOREDUCTASE FAMILY PROTEIN"/>
    <property type="match status" value="1"/>
</dbReference>